<dbReference type="AlphaFoldDB" id="A0AAE0VHQ4"/>
<proteinExistence type="predicted"/>
<reference evidence="1" key="3">
    <citation type="submission" date="2023-05" db="EMBL/GenBank/DDBJ databases">
        <authorList>
            <person name="Smith C.H."/>
        </authorList>
    </citation>
    <scope>NUCLEOTIDE SEQUENCE</scope>
    <source>
        <strain evidence="1">CHS0354</strain>
        <tissue evidence="1">Mantle</tissue>
    </source>
</reference>
<dbReference type="Proteomes" id="UP001195483">
    <property type="component" value="Unassembled WGS sequence"/>
</dbReference>
<organism evidence="1 2">
    <name type="scientific">Potamilus streckersoni</name>
    <dbReference type="NCBI Taxonomy" id="2493646"/>
    <lineage>
        <taxon>Eukaryota</taxon>
        <taxon>Metazoa</taxon>
        <taxon>Spiralia</taxon>
        <taxon>Lophotrochozoa</taxon>
        <taxon>Mollusca</taxon>
        <taxon>Bivalvia</taxon>
        <taxon>Autobranchia</taxon>
        <taxon>Heteroconchia</taxon>
        <taxon>Palaeoheterodonta</taxon>
        <taxon>Unionida</taxon>
        <taxon>Unionoidea</taxon>
        <taxon>Unionidae</taxon>
        <taxon>Ambleminae</taxon>
        <taxon>Lampsilini</taxon>
        <taxon>Potamilus</taxon>
    </lineage>
</organism>
<protein>
    <submittedName>
        <fullName evidence="1">Uncharacterized protein</fullName>
    </submittedName>
</protein>
<gene>
    <name evidence="1" type="ORF">CHS0354_037457</name>
</gene>
<accession>A0AAE0VHQ4</accession>
<dbReference type="EMBL" id="JAEAOA010002192">
    <property type="protein sequence ID" value="KAK3577125.1"/>
    <property type="molecule type" value="Genomic_DNA"/>
</dbReference>
<keyword evidence="2" id="KW-1185">Reference proteome</keyword>
<sequence>MPLQHINITNVDYTIREIYSSIRTYINTKWQLQWENSATYTLLHQLQSKGKSTPTTPIDYTSRKHNKITNRLRTGKTLLQSNLGKHLKDRRQQTTTCVLYRTLYILSSTSAPTTSSNEQNSADINSG</sequence>
<comment type="caution">
    <text evidence="1">The sequence shown here is derived from an EMBL/GenBank/DDBJ whole genome shotgun (WGS) entry which is preliminary data.</text>
</comment>
<reference evidence="1" key="2">
    <citation type="journal article" date="2021" name="Genome Biol. Evol.">
        <title>Developing a high-quality reference genome for a parasitic bivalve with doubly uniparental inheritance (Bivalvia: Unionida).</title>
        <authorList>
            <person name="Smith C.H."/>
        </authorList>
    </citation>
    <scope>NUCLEOTIDE SEQUENCE</scope>
    <source>
        <strain evidence="1">CHS0354</strain>
        <tissue evidence="1">Mantle</tissue>
    </source>
</reference>
<evidence type="ECO:0000313" key="1">
    <source>
        <dbReference type="EMBL" id="KAK3577125.1"/>
    </source>
</evidence>
<reference evidence="1" key="1">
    <citation type="journal article" date="2021" name="Genome Biol. Evol.">
        <title>A High-Quality Reference Genome for a Parasitic Bivalve with Doubly Uniparental Inheritance (Bivalvia: Unionida).</title>
        <authorList>
            <person name="Smith C.H."/>
        </authorList>
    </citation>
    <scope>NUCLEOTIDE SEQUENCE</scope>
    <source>
        <strain evidence="1">CHS0354</strain>
    </source>
</reference>
<evidence type="ECO:0000313" key="2">
    <source>
        <dbReference type="Proteomes" id="UP001195483"/>
    </source>
</evidence>
<name>A0AAE0VHQ4_9BIVA</name>